<reference evidence="2 3" key="1">
    <citation type="journal article" date="2016" name="Mol. Biol. Evol.">
        <title>Comparative Genomics of Early-Diverging Mushroom-Forming Fungi Provides Insights into the Origins of Lignocellulose Decay Capabilities.</title>
        <authorList>
            <person name="Nagy L.G."/>
            <person name="Riley R."/>
            <person name="Tritt A."/>
            <person name="Adam C."/>
            <person name="Daum C."/>
            <person name="Floudas D."/>
            <person name="Sun H."/>
            <person name="Yadav J.S."/>
            <person name="Pangilinan J."/>
            <person name="Larsson K.H."/>
            <person name="Matsuura K."/>
            <person name="Barry K."/>
            <person name="Labutti K."/>
            <person name="Kuo R."/>
            <person name="Ohm R.A."/>
            <person name="Bhattacharya S.S."/>
            <person name="Shirouzu T."/>
            <person name="Yoshinaga Y."/>
            <person name="Martin F.M."/>
            <person name="Grigoriev I.V."/>
            <person name="Hibbett D.S."/>
        </authorList>
    </citation>
    <scope>NUCLEOTIDE SEQUENCE [LARGE SCALE GENOMIC DNA]</scope>
    <source>
        <strain evidence="2 3">HHB9708</strain>
    </source>
</reference>
<organism evidence="2 3">
    <name type="scientific">Sistotremastrum niveocremeum HHB9708</name>
    <dbReference type="NCBI Taxonomy" id="1314777"/>
    <lineage>
        <taxon>Eukaryota</taxon>
        <taxon>Fungi</taxon>
        <taxon>Dikarya</taxon>
        <taxon>Basidiomycota</taxon>
        <taxon>Agaricomycotina</taxon>
        <taxon>Agaricomycetes</taxon>
        <taxon>Sistotremastrales</taxon>
        <taxon>Sistotremastraceae</taxon>
        <taxon>Sertulicium</taxon>
        <taxon>Sertulicium niveocremeum</taxon>
    </lineage>
</organism>
<feature type="compositionally biased region" description="Polar residues" evidence="1">
    <location>
        <begin position="194"/>
        <end position="205"/>
    </location>
</feature>
<feature type="compositionally biased region" description="Acidic residues" evidence="1">
    <location>
        <begin position="184"/>
        <end position="193"/>
    </location>
</feature>
<feature type="region of interest" description="Disordered" evidence="1">
    <location>
        <begin position="148"/>
        <end position="205"/>
    </location>
</feature>
<dbReference type="EMBL" id="KV419413">
    <property type="protein sequence ID" value="KZS91803.1"/>
    <property type="molecule type" value="Genomic_DNA"/>
</dbReference>
<name>A0A164SU24_9AGAM</name>
<dbReference type="AlphaFoldDB" id="A0A164SU24"/>
<protein>
    <recommendedName>
        <fullName evidence="4">JAB domain-containing protein</fullName>
    </recommendedName>
</protein>
<evidence type="ECO:0008006" key="4">
    <source>
        <dbReference type="Google" id="ProtNLM"/>
    </source>
</evidence>
<gene>
    <name evidence="2" type="ORF">SISNIDRAFT_467398</name>
</gene>
<evidence type="ECO:0000313" key="3">
    <source>
        <dbReference type="Proteomes" id="UP000076722"/>
    </source>
</evidence>
<evidence type="ECO:0000313" key="2">
    <source>
        <dbReference type="EMBL" id="KZS91803.1"/>
    </source>
</evidence>
<proteinExistence type="predicted"/>
<accession>A0A164SU24</accession>
<evidence type="ECO:0000256" key="1">
    <source>
        <dbReference type="SAM" id="MobiDB-lite"/>
    </source>
</evidence>
<dbReference type="Proteomes" id="UP000076722">
    <property type="component" value="Unassembled WGS sequence"/>
</dbReference>
<keyword evidence="3" id="KW-1185">Reference proteome</keyword>
<sequence>MADRLPELPLPAEIAKKLKDPFQKAWNDSFLKGQKYACEQGGFIFITRSKPKEIRAVRARAGETFLQRPSDKVPKDSNPGIDLSRVIGAGNGSILLGTFHTHPLREDRASPYPSDADTDNAWRRQLPGFVIGRAGIMHYGLEYREDARNPGGYPPQPHGSRTVYRSHKVGNRPNNAPYQKDDALWEEDFDEEGGQSSTADSNPDC</sequence>